<sequence length="473" mass="53902">MEWHGSPLWFNFTDIFYLFTIMRLLEIMFLGSLLWAIYLLFLKDKKLFLYSLVGSLVFCLFHFILESYRWQMVPAYLLFIILFIVFKSRVRTSLLLKSFLFILLLLSILLPVVAPVFSLPSPTGPHSIGTQIFQWTDSTRLEWFTEENLGDFRKVLVQVWYPSQKPEKEKPEPYIDHIDIRAKTIGNAGGFPGELISHINLVKTHSFLNIDPDLSQSPYPLLVLSHGITGMRQIHTTLIEELTSHGYVVVALDHPYDCNLTVFQDGTIADYRSDITGHPDSVNIRRNQLDTRVADVGFVLDKLTELSTTSVFSGVMDLNKVGVLGHSYGGATAIQVSYEDIRIRSCLVLDSWMNPLPNNILKTGIHQPFLYLGRPNWGDSDYPSSPVLVKSFMTTLSENGYHFILKNSRHLDFCDAPLFTPLSSWFIETGSIPAKKAVSITNKVALSFFDHSIKEKSNNFPDNLLCESYLVLR</sequence>
<evidence type="ECO:0000256" key="2">
    <source>
        <dbReference type="ARBA" id="ARBA00022963"/>
    </source>
</evidence>
<evidence type="ECO:0000256" key="1">
    <source>
        <dbReference type="ARBA" id="ARBA00022801"/>
    </source>
</evidence>
<dbReference type="SUPFAM" id="SSF53474">
    <property type="entry name" value="alpha/beta-Hydrolases"/>
    <property type="match status" value="1"/>
</dbReference>
<protein>
    <recommendedName>
        <fullName evidence="6">1-alkyl-2-acetylglycerophosphocholine esterase</fullName>
    </recommendedName>
</protein>
<feature type="transmembrane region" description="Helical" evidence="4">
    <location>
        <begin position="15"/>
        <end position="40"/>
    </location>
</feature>
<gene>
    <name evidence="5" type="ORF">METZ01_LOCUS89322</name>
</gene>
<keyword evidence="1" id="KW-0378">Hydrolase</keyword>
<reference evidence="5" key="1">
    <citation type="submission" date="2018-05" db="EMBL/GenBank/DDBJ databases">
        <authorList>
            <person name="Lanie J.A."/>
            <person name="Ng W.-L."/>
            <person name="Kazmierczak K.M."/>
            <person name="Andrzejewski T.M."/>
            <person name="Davidsen T.M."/>
            <person name="Wayne K.J."/>
            <person name="Tettelin H."/>
            <person name="Glass J.I."/>
            <person name="Rusch D."/>
            <person name="Podicherti R."/>
            <person name="Tsui H.-C.T."/>
            <person name="Winkler M.E."/>
        </authorList>
    </citation>
    <scope>NUCLEOTIDE SEQUENCE</scope>
</reference>
<evidence type="ECO:0000256" key="3">
    <source>
        <dbReference type="ARBA" id="ARBA00023098"/>
    </source>
</evidence>
<feature type="transmembrane region" description="Helical" evidence="4">
    <location>
        <begin position="70"/>
        <end position="86"/>
    </location>
</feature>
<dbReference type="PANTHER" id="PTHR10272">
    <property type="entry name" value="PLATELET-ACTIVATING FACTOR ACETYLHYDROLASE"/>
    <property type="match status" value="1"/>
</dbReference>
<dbReference type="Pfam" id="PF03403">
    <property type="entry name" value="PAF-AH_p_II"/>
    <property type="match status" value="1"/>
</dbReference>
<keyword evidence="4" id="KW-0472">Membrane</keyword>
<keyword evidence="4" id="KW-1133">Transmembrane helix</keyword>
<dbReference type="PANTHER" id="PTHR10272:SF0">
    <property type="entry name" value="PLATELET-ACTIVATING FACTOR ACETYLHYDROLASE"/>
    <property type="match status" value="1"/>
</dbReference>
<organism evidence="5">
    <name type="scientific">marine metagenome</name>
    <dbReference type="NCBI Taxonomy" id="408172"/>
    <lineage>
        <taxon>unclassified sequences</taxon>
        <taxon>metagenomes</taxon>
        <taxon>ecological metagenomes</taxon>
    </lineage>
</organism>
<proteinExistence type="predicted"/>
<dbReference type="GO" id="GO:0003847">
    <property type="term" value="F:1-alkyl-2-acetylglycerophosphocholine esterase activity"/>
    <property type="evidence" value="ECO:0007669"/>
    <property type="project" value="TreeGrafter"/>
</dbReference>
<dbReference type="Gene3D" id="3.40.50.1820">
    <property type="entry name" value="alpha/beta hydrolase"/>
    <property type="match status" value="1"/>
</dbReference>
<evidence type="ECO:0008006" key="6">
    <source>
        <dbReference type="Google" id="ProtNLM"/>
    </source>
</evidence>
<keyword evidence="2" id="KW-0442">Lipid degradation</keyword>
<dbReference type="GO" id="GO:0016042">
    <property type="term" value="P:lipid catabolic process"/>
    <property type="evidence" value="ECO:0007669"/>
    <property type="project" value="UniProtKB-KW"/>
</dbReference>
<evidence type="ECO:0000256" key="4">
    <source>
        <dbReference type="SAM" id="Phobius"/>
    </source>
</evidence>
<evidence type="ECO:0000313" key="5">
    <source>
        <dbReference type="EMBL" id="SVA36468.1"/>
    </source>
</evidence>
<dbReference type="AlphaFoldDB" id="A0A381V9P0"/>
<keyword evidence="4" id="KW-0812">Transmembrane</keyword>
<feature type="transmembrane region" description="Helical" evidence="4">
    <location>
        <begin position="98"/>
        <end position="117"/>
    </location>
</feature>
<dbReference type="EMBL" id="UINC01008092">
    <property type="protein sequence ID" value="SVA36468.1"/>
    <property type="molecule type" value="Genomic_DNA"/>
</dbReference>
<name>A0A381V9P0_9ZZZZ</name>
<accession>A0A381V9P0</accession>
<feature type="transmembrane region" description="Helical" evidence="4">
    <location>
        <begin position="47"/>
        <end position="64"/>
    </location>
</feature>
<dbReference type="InterPro" id="IPR029058">
    <property type="entry name" value="AB_hydrolase_fold"/>
</dbReference>
<keyword evidence="3" id="KW-0443">Lipid metabolism</keyword>